<proteinExistence type="predicted"/>
<organism evidence="2 3">
    <name type="scientific">Phyllosticta citrichinensis</name>
    <dbReference type="NCBI Taxonomy" id="1130410"/>
    <lineage>
        <taxon>Eukaryota</taxon>
        <taxon>Fungi</taxon>
        <taxon>Dikarya</taxon>
        <taxon>Ascomycota</taxon>
        <taxon>Pezizomycotina</taxon>
        <taxon>Dothideomycetes</taxon>
        <taxon>Dothideomycetes incertae sedis</taxon>
        <taxon>Botryosphaeriales</taxon>
        <taxon>Phyllostictaceae</taxon>
        <taxon>Phyllosticta</taxon>
    </lineage>
</organism>
<dbReference type="Pfam" id="PF02330">
    <property type="entry name" value="MAM33"/>
    <property type="match status" value="1"/>
</dbReference>
<dbReference type="InterPro" id="IPR036561">
    <property type="entry name" value="MAM33_sf"/>
</dbReference>
<evidence type="ECO:0000256" key="1">
    <source>
        <dbReference type="SAM" id="MobiDB-lite"/>
    </source>
</evidence>
<accession>A0ABR1Y1I7</accession>
<keyword evidence="3" id="KW-1185">Reference proteome</keyword>
<dbReference type="SUPFAM" id="SSF54529">
    <property type="entry name" value="Mitochondrial glycoprotein MAM33-like"/>
    <property type="match status" value="1"/>
</dbReference>
<gene>
    <name evidence="2" type="ORF">IWX90DRAFT_423095</name>
</gene>
<comment type="caution">
    <text evidence="2">The sequence shown here is derived from an EMBL/GenBank/DDBJ whole genome shotgun (WGS) entry which is preliminary data.</text>
</comment>
<dbReference type="PANTHER" id="PTHR10826:SF1">
    <property type="entry name" value="COMPLEMENT COMPONENT 1 Q SUBCOMPONENT-BINDING PROTEIN, MITOCHONDRIAL"/>
    <property type="match status" value="1"/>
</dbReference>
<dbReference type="Proteomes" id="UP001456524">
    <property type="component" value="Unassembled WGS sequence"/>
</dbReference>
<dbReference type="EMBL" id="JBBWUH010000002">
    <property type="protein sequence ID" value="KAK8175026.1"/>
    <property type="molecule type" value="Genomic_DNA"/>
</dbReference>
<reference evidence="2 3" key="1">
    <citation type="journal article" date="2022" name="G3 (Bethesda)">
        <title>Enemy or ally: a genomic approach to elucidate the lifestyle of Phyllosticta citrichinaensis.</title>
        <authorList>
            <person name="Buijs V.A."/>
            <person name="Groenewald J.Z."/>
            <person name="Haridas S."/>
            <person name="LaButti K.M."/>
            <person name="Lipzen A."/>
            <person name="Martin F.M."/>
            <person name="Barry K."/>
            <person name="Grigoriev I.V."/>
            <person name="Crous P.W."/>
            <person name="Seidl M.F."/>
        </authorList>
    </citation>
    <scope>NUCLEOTIDE SEQUENCE [LARGE SCALE GENOMIC DNA]</scope>
    <source>
        <strain evidence="2 3">CBS 129764</strain>
    </source>
</reference>
<dbReference type="InterPro" id="IPR003428">
    <property type="entry name" value="MAM33"/>
</dbReference>
<dbReference type="Gene3D" id="3.10.280.10">
    <property type="entry name" value="Mitochondrial glycoprotein"/>
    <property type="match status" value="1"/>
</dbReference>
<name>A0ABR1Y1I7_9PEZI</name>
<sequence>MLSLRTLARAAPRSISRLATASRPQLSAVARTAAWNSSVAPRLAAFATSTRRNDTQTLIAKLDNEYTIEENVPEPEAYSDTLKDFIENSPFEVVDKDGSEDVVLTRKFNNETITVRFTTADINEFPEEEQPNPFEDQALDDEFDGQSGGANTKGSVNKGRTSGGNVKVEPEEEEEGEYDEAQEEGTTFPAHLNITITKDGQKGALVIDALAEHSAIEISNMFYFPDAKMADPKDPQTDFSRRGIYPGPAFGQLDEDLQLLLDEYLAERGVDATLAIFIPEYIDFKEQKEYLRWLKNVKDFVAA</sequence>
<feature type="region of interest" description="Disordered" evidence="1">
    <location>
        <begin position="125"/>
        <end position="176"/>
    </location>
</feature>
<evidence type="ECO:0000313" key="3">
    <source>
        <dbReference type="Proteomes" id="UP001456524"/>
    </source>
</evidence>
<protein>
    <submittedName>
        <fullName evidence="2">Mitochondrial glycoprotein</fullName>
    </submittedName>
</protein>
<evidence type="ECO:0000313" key="2">
    <source>
        <dbReference type="EMBL" id="KAK8175026.1"/>
    </source>
</evidence>
<dbReference type="PANTHER" id="PTHR10826">
    <property type="entry name" value="COMPLEMENT COMPONENT 1"/>
    <property type="match status" value="1"/>
</dbReference>
<feature type="compositionally biased region" description="Polar residues" evidence="1">
    <location>
        <begin position="149"/>
        <end position="164"/>
    </location>
</feature>